<dbReference type="AlphaFoldDB" id="A0A0W8EAN3"/>
<proteinExistence type="predicted"/>
<name>A0A0W8EAN3_9ZZZZ</name>
<comment type="caution">
    <text evidence="1">The sequence shown here is derived from an EMBL/GenBank/DDBJ whole genome shotgun (WGS) entry which is preliminary data.</text>
</comment>
<protein>
    <submittedName>
        <fullName evidence="1">Uncharacterized protein</fullName>
    </submittedName>
</protein>
<reference evidence="1" key="1">
    <citation type="journal article" date="2015" name="Proc. Natl. Acad. Sci. U.S.A.">
        <title>Networks of energetic and metabolic interactions define dynamics in microbial communities.</title>
        <authorList>
            <person name="Embree M."/>
            <person name="Liu J.K."/>
            <person name="Al-Bassam M.M."/>
            <person name="Zengler K."/>
        </authorList>
    </citation>
    <scope>NUCLEOTIDE SEQUENCE</scope>
</reference>
<sequence>MIEILHPKPAQGVERYDGVPLGFRTVFCAMRDPGVGRQFSPVHLPGPEGRKDRSGLIFLHRDFRFIS</sequence>
<evidence type="ECO:0000313" key="1">
    <source>
        <dbReference type="EMBL" id="KUG05505.1"/>
    </source>
</evidence>
<dbReference type="EMBL" id="LNQE01001810">
    <property type="protein sequence ID" value="KUG05505.1"/>
    <property type="molecule type" value="Genomic_DNA"/>
</dbReference>
<organism evidence="1">
    <name type="scientific">hydrocarbon metagenome</name>
    <dbReference type="NCBI Taxonomy" id="938273"/>
    <lineage>
        <taxon>unclassified sequences</taxon>
        <taxon>metagenomes</taxon>
        <taxon>ecological metagenomes</taxon>
    </lineage>
</organism>
<gene>
    <name evidence="1" type="ORF">ASZ90_017061</name>
</gene>
<accession>A0A0W8EAN3</accession>